<name>A0A239CT76_9FIRM</name>
<sequence length="67" mass="7940">MLNERVRLFGRTNLVDYLHIDVAEVLYRYLTYGRIERLYLEGGGDAKREQIVKVIEDHFDCAGEMYI</sequence>
<dbReference type="Proteomes" id="UP000198304">
    <property type="component" value="Unassembled WGS sequence"/>
</dbReference>
<reference evidence="1 2" key="1">
    <citation type="submission" date="2017-06" db="EMBL/GenBank/DDBJ databases">
        <authorList>
            <person name="Kim H.J."/>
            <person name="Triplett B.A."/>
        </authorList>
    </citation>
    <scope>NUCLEOTIDE SEQUENCE [LARGE SCALE GENOMIC DNA]</scope>
    <source>
        <strain evidence="1 2">SCA</strain>
    </source>
</reference>
<evidence type="ECO:0000313" key="1">
    <source>
        <dbReference type="EMBL" id="SNS23307.1"/>
    </source>
</evidence>
<accession>A0A239CT76</accession>
<dbReference type="AlphaFoldDB" id="A0A239CT76"/>
<dbReference type="RefSeq" id="WP_089282382.1">
    <property type="nucleotide sequence ID" value="NZ_FZOJ01000006.1"/>
</dbReference>
<dbReference type="EMBL" id="FZOJ01000006">
    <property type="protein sequence ID" value="SNS23307.1"/>
    <property type="molecule type" value="Genomic_DNA"/>
</dbReference>
<evidence type="ECO:0000313" key="2">
    <source>
        <dbReference type="Proteomes" id="UP000198304"/>
    </source>
</evidence>
<keyword evidence="2" id="KW-1185">Reference proteome</keyword>
<protein>
    <submittedName>
        <fullName evidence="1">Uncharacterized protein</fullName>
    </submittedName>
</protein>
<organism evidence="1 2">
    <name type="scientific">Anaerovirgula multivorans</name>
    <dbReference type="NCBI Taxonomy" id="312168"/>
    <lineage>
        <taxon>Bacteria</taxon>
        <taxon>Bacillati</taxon>
        <taxon>Bacillota</taxon>
        <taxon>Clostridia</taxon>
        <taxon>Peptostreptococcales</taxon>
        <taxon>Natronincolaceae</taxon>
        <taxon>Anaerovirgula</taxon>
    </lineage>
</organism>
<gene>
    <name evidence="1" type="ORF">SAMN05446037_1006139</name>
</gene>
<proteinExistence type="predicted"/>